<organism evidence="1 2">
    <name type="scientific">Romanomermis culicivorax</name>
    <name type="common">Nematode worm</name>
    <dbReference type="NCBI Taxonomy" id="13658"/>
    <lineage>
        <taxon>Eukaryota</taxon>
        <taxon>Metazoa</taxon>
        <taxon>Ecdysozoa</taxon>
        <taxon>Nematoda</taxon>
        <taxon>Enoplea</taxon>
        <taxon>Dorylaimia</taxon>
        <taxon>Mermithida</taxon>
        <taxon>Mermithoidea</taxon>
        <taxon>Mermithidae</taxon>
        <taxon>Romanomermis</taxon>
    </lineage>
</organism>
<sequence length="308" mass="34712">MPSAPLIRTVGIMGQYQNGSIRLLSSLRYSRIGSSSGWNSEDITRASRVFATSQSRSKLTSGQKEIDVIATDKILRQNDDRAHQRHFAMMVGRHFGHATSQLGDFDFAFIVTFQATNSMALSSSSPAYLNGILWRNRFVVICATVNYAFPFACAICALCICANCNWATLVFSFIIERAMDALITTAFVYIGSLSISSERHVKQVPAGKKRETINYGWRDSRIIIMSLTALEVMEQLKVLKEAKKMKKTSSANKCRICFIVWLNYKKKFRANLAQCDECDGWICGNCLMDDFDDEADFVCQICLTRRED</sequence>
<evidence type="ECO:0000313" key="2">
    <source>
        <dbReference type="WBParaSite" id="nRc.2.0.1.t36336-RA"/>
    </source>
</evidence>
<dbReference type="Proteomes" id="UP000887565">
    <property type="component" value="Unplaced"/>
</dbReference>
<name>A0A915KE62_ROMCU</name>
<dbReference type="WBParaSite" id="nRc.2.0.1.t36336-RA">
    <property type="protein sequence ID" value="nRc.2.0.1.t36336-RA"/>
    <property type="gene ID" value="nRc.2.0.1.g36336"/>
</dbReference>
<dbReference type="AlphaFoldDB" id="A0A915KE62"/>
<keyword evidence="1" id="KW-1185">Reference proteome</keyword>
<evidence type="ECO:0000313" key="1">
    <source>
        <dbReference type="Proteomes" id="UP000887565"/>
    </source>
</evidence>
<protein>
    <submittedName>
        <fullName evidence="2">Uncharacterized protein</fullName>
    </submittedName>
</protein>
<reference evidence="2" key="1">
    <citation type="submission" date="2022-11" db="UniProtKB">
        <authorList>
            <consortium name="WormBaseParasite"/>
        </authorList>
    </citation>
    <scope>IDENTIFICATION</scope>
</reference>
<proteinExistence type="predicted"/>
<accession>A0A915KE62</accession>